<organism evidence="1 2">
    <name type="scientific">Hygrophoropsis aurantiaca</name>
    <dbReference type="NCBI Taxonomy" id="72124"/>
    <lineage>
        <taxon>Eukaryota</taxon>
        <taxon>Fungi</taxon>
        <taxon>Dikarya</taxon>
        <taxon>Basidiomycota</taxon>
        <taxon>Agaricomycotina</taxon>
        <taxon>Agaricomycetes</taxon>
        <taxon>Agaricomycetidae</taxon>
        <taxon>Boletales</taxon>
        <taxon>Coniophorineae</taxon>
        <taxon>Hygrophoropsidaceae</taxon>
        <taxon>Hygrophoropsis</taxon>
    </lineage>
</organism>
<comment type="caution">
    <text evidence="1">The sequence shown here is derived from an EMBL/GenBank/DDBJ whole genome shotgun (WGS) entry which is preliminary data.</text>
</comment>
<evidence type="ECO:0000313" key="1">
    <source>
        <dbReference type="EMBL" id="KAH7914290.1"/>
    </source>
</evidence>
<reference evidence="1" key="1">
    <citation type="journal article" date="2021" name="New Phytol.">
        <title>Evolutionary innovations through gain and loss of genes in the ectomycorrhizal Boletales.</title>
        <authorList>
            <person name="Wu G."/>
            <person name="Miyauchi S."/>
            <person name="Morin E."/>
            <person name="Kuo A."/>
            <person name="Drula E."/>
            <person name="Varga T."/>
            <person name="Kohler A."/>
            <person name="Feng B."/>
            <person name="Cao Y."/>
            <person name="Lipzen A."/>
            <person name="Daum C."/>
            <person name="Hundley H."/>
            <person name="Pangilinan J."/>
            <person name="Johnson J."/>
            <person name="Barry K."/>
            <person name="LaButti K."/>
            <person name="Ng V."/>
            <person name="Ahrendt S."/>
            <person name="Min B."/>
            <person name="Choi I.G."/>
            <person name="Park H."/>
            <person name="Plett J.M."/>
            <person name="Magnuson J."/>
            <person name="Spatafora J.W."/>
            <person name="Nagy L.G."/>
            <person name="Henrissat B."/>
            <person name="Grigoriev I.V."/>
            <person name="Yang Z.L."/>
            <person name="Xu J."/>
            <person name="Martin F.M."/>
        </authorList>
    </citation>
    <scope>NUCLEOTIDE SEQUENCE</scope>
    <source>
        <strain evidence="1">ATCC 28755</strain>
    </source>
</reference>
<proteinExistence type="predicted"/>
<keyword evidence="2" id="KW-1185">Reference proteome</keyword>
<dbReference type="EMBL" id="MU267616">
    <property type="protein sequence ID" value="KAH7914290.1"/>
    <property type="molecule type" value="Genomic_DNA"/>
</dbReference>
<protein>
    <submittedName>
        <fullName evidence="1">Zinc/iron permease</fullName>
    </submittedName>
</protein>
<gene>
    <name evidence="1" type="ORF">BJ138DRAFT_1000526</name>
</gene>
<sequence>MSVILGMSCYGVGLLPLSVSLSKAHLARLTTLGSGLFIGTALGVIIPEGIEGMVESDPDNFASKIAIWILLGFTVMFVVEQHWSAHAKPSQHAVSAESDEVNFDIDLEELEREEGMSAGVREPASHTRRLPYQTTVQRANPLTLGLVVHSFVDGYALGVAATKSQEISMIIFLAIVIHKAPTALALMSSLLSLALPVSDCKRHLLYFSISTPLAAVVSYLVQSYHGGRAHGSFGAPLLFSGGTFLYVATVLQSVSDHAPLSSPNETRKITRTMLLLMGMFIPLVISNIMGPHSH</sequence>
<accession>A0ACB8ALY4</accession>
<name>A0ACB8ALY4_9AGAM</name>
<dbReference type="Proteomes" id="UP000790377">
    <property type="component" value="Unassembled WGS sequence"/>
</dbReference>
<evidence type="ECO:0000313" key="2">
    <source>
        <dbReference type="Proteomes" id="UP000790377"/>
    </source>
</evidence>